<dbReference type="GO" id="GO:0022857">
    <property type="term" value="F:transmembrane transporter activity"/>
    <property type="evidence" value="ECO:0007669"/>
    <property type="project" value="TreeGrafter"/>
</dbReference>
<feature type="transmembrane region" description="Helical" evidence="1">
    <location>
        <begin position="171"/>
        <end position="193"/>
    </location>
</feature>
<accession>A0AAV8VRT4</accession>
<evidence type="ECO:0000313" key="2">
    <source>
        <dbReference type="EMBL" id="KAJ8916732.1"/>
    </source>
</evidence>
<sequence length="279" mass="31459">MINSPKKRERRQMCRKMFSNILRSVYNITEISGVLLQLLKIRPLQKGFSNCCKVGCVCLVNWECHSLMKVKVMILNLLAFGVEIDIDKVLSNTKCQKVCNVRTVCNISLVIETTLEGKQSAFREALPQIIAVCVKNVLLLCFGMTLGFPTILIPSLSGNDPNEKILLDHEAISWIGSINLVCVPVGCLLSGAITQPIGRKRAMQFVNIPFLTAWLLFHFFWTDMATLSITGLSGGLLEAPIDLSHRDLENYNRLSRLENYNRLREKSHRRLQPEIKSVG</sequence>
<keyword evidence="1" id="KW-0812">Transmembrane</keyword>
<dbReference type="PANTHER" id="PTHR48021">
    <property type="match status" value="1"/>
</dbReference>
<evidence type="ECO:0000313" key="3">
    <source>
        <dbReference type="Proteomes" id="UP001159042"/>
    </source>
</evidence>
<dbReference type="AlphaFoldDB" id="A0AAV8VRT4"/>
<dbReference type="EMBL" id="JANEYG010000040">
    <property type="protein sequence ID" value="KAJ8916732.1"/>
    <property type="molecule type" value="Genomic_DNA"/>
</dbReference>
<dbReference type="Gene3D" id="1.20.1250.20">
    <property type="entry name" value="MFS general substrate transporter like domains"/>
    <property type="match status" value="1"/>
</dbReference>
<proteinExistence type="predicted"/>
<feature type="transmembrane region" description="Helical" evidence="1">
    <location>
        <begin position="129"/>
        <end position="151"/>
    </location>
</feature>
<keyword evidence="1" id="KW-0472">Membrane</keyword>
<keyword evidence="1" id="KW-1133">Transmembrane helix</keyword>
<dbReference type="InterPro" id="IPR050549">
    <property type="entry name" value="MFS_Trehalose_Transporter"/>
</dbReference>
<reference evidence="2 3" key="1">
    <citation type="journal article" date="2023" name="Insect Mol. Biol.">
        <title>Genome sequencing provides insights into the evolution of gene families encoding plant cell wall-degrading enzymes in longhorned beetles.</title>
        <authorList>
            <person name="Shin N.R."/>
            <person name="Okamura Y."/>
            <person name="Kirsch R."/>
            <person name="Pauchet Y."/>
        </authorList>
    </citation>
    <scope>NUCLEOTIDE SEQUENCE [LARGE SCALE GENOMIC DNA]</scope>
    <source>
        <strain evidence="2">EAD_L_NR</strain>
    </source>
</reference>
<organism evidence="2 3">
    <name type="scientific">Exocentrus adspersus</name>
    <dbReference type="NCBI Taxonomy" id="1586481"/>
    <lineage>
        <taxon>Eukaryota</taxon>
        <taxon>Metazoa</taxon>
        <taxon>Ecdysozoa</taxon>
        <taxon>Arthropoda</taxon>
        <taxon>Hexapoda</taxon>
        <taxon>Insecta</taxon>
        <taxon>Pterygota</taxon>
        <taxon>Neoptera</taxon>
        <taxon>Endopterygota</taxon>
        <taxon>Coleoptera</taxon>
        <taxon>Polyphaga</taxon>
        <taxon>Cucujiformia</taxon>
        <taxon>Chrysomeloidea</taxon>
        <taxon>Cerambycidae</taxon>
        <taxon>Lamiinae</taxon>
        <taxon>Acanthocinini</taxon>
        <taxon>Exocentrus</taxon>
    </lineage>
</organism>
<feature type="transmembrane region" description="Helical" evidence="1">
    <location>
        <begin position="205"/>
        <end position="221"/>
    </location>
</feature>
<dbReference type="GO" id="GO:0016020">
    <property type="term" value="C:membrane"/>
    <property type="evidence" value="ECO:0007669"/>
    <property type="project" value="TreeGrafter"/>
</dbReference>
<dbReference type="InterPro" id="IPR036259">
    <property type="entry name" value="MFS_trans_sf"/>
</dbReference>
<dbReference type="Proteomes" id="UP001159042">
    <property type="component" value="Unassembled WGS sequence"/>
</dbReference>
<name>A0AAV8VRT4_9CUCU</name>
<keyword evidence="3" id="KW-1185">Reference proteome</keyword>
<comment type="caution">
    <text evidence="2">The sequence shown here is derived from an EMBL/GenBank/DDBJ whole genome shotgun (WGS) entry which is preliminary data.</text>
</comment>
<evidence type="ECO:0000256" key="1">
    <source>
        <dbReference type="SAM" id="Phobius"/>
    </source>
</evidence>
<dbReference type="SUPFAM" id="SSF103473">
    <property type="entry name" value="MFS general substrate transporter"/>
    <property type="match status" value="1"/>
</dbReference>
<dbReference type="PANTHER" id="PTHR48021:SF39">
    <property type="entry name" value="MAJOR FACILITATOR SUPERFAMILY (MFS) PROFILE DOMAIN-CONTAINING PROTEIN"/>
    <property type="match status" value="1"/>
</dbReference>
<gene>
    <name evidence="2" type="ORF">NQ315_013936</name>
</gene>
<protein>
    <submittedName>
        <fullName evidence="2">Uncharacterized protein</fullName>
    </submittedName>
</protein>